<dbReference type="EMBL" id="CP017269">
    <property type="protein sequence ID" value="AOT68551.1"/>
    <property type="molecule type" value="Genomic_DNA"/>
</dbReference>
<dbReference type="RefSeq" id="WP_069974127.1">
    <property type="nucleotide sequence ID" value="NZ_CP017269.1"/>
</dbReference>
<organism evidence="2 3">
    <name type="scientific">Geosporobacter ferrireducens</name>
    <dbReference type="NCBI Taxonomy" id="1424294"/>
    <lineage>
        <taxon>Bacteria</taxon>
        <taxon>Bacillati</taxon>
        <taxon>Bacillota</taxon>
        <taxon>Clostridia</taxon>
        <taxon>Peptostreptococcales</taxon>
        <taxon>Thermotaleaceae</taxon>
        <taxon>Geosporobacter</taxon>
    </lineage>
</organism>
<accession>A0A1D8GCC8</accession>
<dbReference type="KEGG" id="gfe:Gferi_02440"/>
<dbReference type="InterPro" id="IPR015077">
    <property type="entry name" value="DUF1858"/>
</dbReference>
<reference evidence="2 3" key="1">
    <citation type="submission" date="2016-09" db="EMBL/GenBank/DDBJ databases">
        <title>Genomic analysis reveals versatility of anaerobic energy metabolism of Geosporobacter ferrireducens IRF9 of phylum Firmicutes.</title>
        <authorList>
            <person name="Kim S.-J."/>
        </authorList>
    </citation>
    <scope>NUCLEOTIDE SEQUENCE [LARGE SCALE GENOMIC DNA]</scope>
    <source>
        <strain evidence="2 3">IRF9</strain>
    </source>
</reference>
<dbReference type="OrthoDB" id="15017at2"/>
<evidence type="ECO:0000259" key="1">
    <source>
        <dbReference type="Pfam" id="PF08984"/>
    </source>
</evidence>
<dbReference type="Proteomes" id="UP000095743">
    <property type="component" value="Chromosome"/>
</dbReference>
<dbReference type="Gene3D" id="1.10.3910.10">
    <property type="entry name" value="SP0561-like"/>
    <property type="match status" value="1"/>
</dbReference>
<gene>
    <name evidence="2" type="ORF">Gferi_02440</name>
</gene>
<name>A0A1D8GCC8_9FIRM</name>
<protein>
    <submittedName>
        <fullName evidence="2">Disulfide oxidoreductase</fullName>
    </submittedName>
</protein>
<dbReference type="AlphaFoldDB" id="A0A1D8GCC8"/>
<dbReference type="NCBIfam" id="TIGR03980">
    <property type="entry name" value="prismane_assoc"/>
    <property type="match status" value="1"/>
</dbReference>
<dbReference type="PANTHER" id="PTHR39341:SF1">
    <property type="entry name" value="DUF1858 DOMAIN-CONTAINING PROTEIN"/>
    <property type="match status" value="1"/>
</dbReference>
<dbReference type="Pfam" id="PF08984">
    <property type="entry name" value="DUF1858"/>
    <property type="match status" value="1"/>
</dbReference>
<dbReference type="PROSITE" id="PS51257">
    <property type="entry name" value="PROKAR_LIPOPROTEIN"/>
    <property type="match status" value="1"/>
</dbReference>
<dbReference type="InterPro" id="IPR023883">
    <property type="entry name" value="CHP03980_redox-disulphide"/>
</dbReference>
<proteinExistence type="predicted"/>
<feature type="domain" description="DUF1858" evidence="1">
    <location>
        <begin position="3"/>
        <end position="56"/>
    </location>
</feature>
<dbReference type="InterPro" id="IPR038062">
    <property type="entry name" value="ScdA-like_N_sf"/>
</dbReference>
<sequence>MKITRETLISEALKLNPRAAQILMGFGMGCLGCPSSQMESIGQAAEIHGIDLEKLLEALNQ</sequence>
<evidence type="ECO:0000313" key="3">
    <source>
        <dbReference type="Proteomes" id="UP000095743"/>
    </source>
</evidence>
<evidence type="ECO:0000313" key="2">
    <source>
        <dbReference type="EMBL" id="AOT68551.1"/>
    </source>
</evidence>
<dbReference type="SUPFAM" id="SSF140683">
    <property type="entry name" value="SP0561-like"/>
    <property type="match status" value="1"/>
</dbReference>
<dbReference type="STRING" id="1424294.Gferi_02440"/>
<dbReference type="PANTHER" id="PTHR39341">
    <property type="entry name" value="BSL7085 PROTEIN"/>
    <property type="match status" value="1"/>
</dbReference>
<keyword evidence="3" id="KW-1185">Reference proteome</keyword>